<keyword evidence="5" id="KW-0963">Cytoplasm</keyword>
<keyword evidence="2 5" id="KW-0028">Amino-acid biosynthesis</keyword>
<proteinExistence type="inferred from homology"/>
<keyword evidence="4 5" id="KW-0560">Oxidoreductase</keyword>
<dbReference type="CDD" id="cd23934">
    <property type="entry name" value="AGPR_1_C"/>
    <property type="match status" value="1"/>
</dbReference>
<evidence type="ECO:0000256" key="2">
    <source>
        <dbReference type="ARBA" id="ARBA00022605"/>
    </source>
</evidence>
<dbReference type="Pfam" id="PF01118">
    <property type="entry name" value="Semialdhyde_dh"/>
    <property type="match status" value="1"/>
</dbReference>
<dbReference type="InterPro" id="IPR036291">
    <property type="entry name" value="NAD(P)-bd_dom_sf"/>
</dbReference>
<keyword evidence="1 5" id="KW-0055">Arginine biosynthesis</keyword>
<dbReference type="InterPro" id="IPR000534">
    <property type="entry name" value="Semialdehyde_DH_NAD-bd"/>
</dbReference>
<dbReference type="SMART" id="SM00859">
    <property type="entry name" value="Semialdhyde_dh"/>
    <property type="match status" value="1"/>
</dbReference>
<dbReference type="EMBL" id="CADCWP010000205">
    <property type="protein sequence ID" value="CAA9577374.1"/>
    <property type="molecule type" value="Genomic_DNA"/>
</dbReference>
<keyword evidence="3 5" id="KW-0521">NADP</keyword>
<dbReference type="Gene3D" id="3.40.50.720">
    <property type="entry name" value="NAD(P)-binding Rossmann-like Domain"/>
    <property type="match status" value="1"/>
</dbReference>
<dbReference type="SUPFAM" id="SSF51735">
    <property type="entry name" value="NAD(P)-binding Rossmann-fold domains"/>
    <property type="match status" value="1"/>
</dbReference>
<dbReference type="EC" id="1.2.1.38" evidence="5"/>
<dbReference type="AlphaFoldDB" id="A0A6J4VGI4"/>
<reference evidence="7" key="1">
    <citation type="submission" date="2020-02" db="EMBL/GenBank/DDBJ databases">
        <authorList>
            <person name="Meier V. D."/>
        </authorList>
    </citation>
    <scope>NUCLEOTIDE SEQUENCE</scope>
    <source>
        <strain evidence="7">AVDCRST_MAG86</strain>
    </source>
</reference>
<dbReference type="SUPFAM" id="SSF55347">
    <property type="entry name" value="Glyceraldehyde-3-phosphate dehydrogenase-like, C-terminal domain"/>
    <property type="match status" value="1"/>
</dbReference>
<accession>A0A6J4VGI4</accession>
<dbReference type="NCBIfam" id="TIGR01850">
    <property type="entry name" value="argC"/>
    <property type="match status" value="1"/>
</dbReference>
<dbReference type="PANTHER" id="PTHR32338:SF10">
    <property type="entry name" value="N-ACETYL-GAMMA-GLUTAMYL-PHOSPHATE REDUCTASE, CHLOROPLASTIC-RELATED"/>
    <property type="match status" value="1"/>
</dbReference>
<feature type="domain" description="Semialdehyde dehydrogenase NAD-binding" evidence="6">
    <location>
        <begin position="7"/>
        <end position="142"/>
    </location>
</feature>
<dbReference type="CDD" id="cd17895">
    <property type="entry name" value="AGPR_1_N"/>
    <property type="match status" value="1"/>
</dbReference>
<comment type="subcellular location">
    <subcellularLocation>
        <location evidence="5">Cytoplasm</location>
    </subcellularLocation>
</comment>
<comment type="function">
    <text evidence="5">Catalyzes the NADPH-dependent reduction of N-acetyl-5-glutamyl phosphate to yield N-acetyl-L-glutamate 5-semialdehyde.</text>
</comment>
<evidence type="ECO:0000313" key="7">
    <source>
        <dbReference type="EMBL" id="CAA9577374.1"/>
    </source>
</evidence>
<sequence>MASERVRVGILGASGYGGAELLRRLLTHPFVTVSGVASRQFLGQPVSACWPQLVGVSTLEFDNTDAVIGGCDVVFCATPHAETAPLAKKALDAGKRVIDLSADFRLSPEDYELWYGPHPYPELCDRAVYGLTELHRDELSGAELVAVPGCNCTAANLALAPLAAHGLLGPDITVTVITGVSGAGRSASLGFHFPEVNENAKPYKAAGTHRHTAEIEDTLGRVRAYGRQVRTRGDFAKPTVSFTPHLVPMTRGILATCTTHPDTDGLSDEKLLALYRGFYDGEPLVTVQGDLPQTKAVCGGDRTLVSVRLDGRSGQITAFAALDNLGKGAAGGAVQAFNVALGLDETAGLFTQGVWP</sequence>
<evidence type="ECO:0000256" key="1">
    <source>
        <dbReference type="ARBA" id="ARBA00022571"/>
    </source>
</evidence>
<dbReference type="GO" id="GO:0003942">
    <property type="term" value="F:N-acetyl-gamma-glutamyl-phosphate reductase activity"/>
    <property type="evidence" value="ECO:0007669"/>
    <property type="project" value="UniProtKB-UniRule"/>
</dbReference>
<gene>
    <name evidence="5" type="primary">argC</name>
    <name evidence="7" type="ORF">AVDCRST_MAG86-2400</name>
</gene>
<dbReference type="InterPro" id="IPR058924">
    <property type="entry name" value="AGPR_dimerisation_dom"/>
</dbReference>
<dbReference type="InterPro" id="IPR000706">
    <property type="entry name" value="AGPR_type-1"/>
</dbReference>
<evidence type="ECO:0000256" key="4">
    <source>
        <dbReference type="ARBA" id="ARBA00023002"/>
    </source>
</evidence>
<dbReference type="GO" id="GO:0051287">
    <property type="term" value="F:NAD binding"/>
    <property type="evidence" value="ECO:0007669"/>
    <property type="project" value="InterPro"/>
</dbReference>
<evidence type="ECO:0000259" key="6">
    <source>
        <dbReference type="SMART" id="SM00859"/>
    </source>
</evidence>
<comment type="similarity">
    <text evidence="5">Belongs to the NAGSA dehydrogenase family. Type 1 subfamily.</text>
</comment>
<dbReference type="Gene3D" id="3.30.360.10">
    <property type="entry name" value="Dihydrodipicolinate Reductase, domain 2"/>
    <property type="match status" value="1"/>
</dbReference>
<name>A0A6J4VGI4_9DEIN</name>
<evidence type="ECO:0000256" key="5">
    <source>
        <dbReference type="HAMAP-Rule" id="MF_00150"/>
    </source>
</evidence>
<dbReference type="HAMAP" id="MF_00150">
    <property type="entry name" value="ArgC_type1"/>
    <property type="match status" value="1"/>
</dbReference>
<dbReference type="GO" id="GO:0070401">
    <property type="term" value="F:NADP+ binding"/>
    <property type="evidence" value="ECO:0007669"/>
    <property type="project" value="InterPro"/>
</dbReference>
<comment type="catalytic activity">
    <reaction evidence="5">
        <text>N-acetyl-L-glutamate 5-semialdehyde + phosphate + NADP(+) = N-acetyl-L-glutamyl 5-phosphate + NADPH + H(+)</text>
        <dbReference type="Rhea" id="RHEA:21588"/>
        <dbReference type="ChEBI" id="CHEBI:15378"/>
        <dbReference type="ChEBI" id="CHEBI:29123"/>
        <dbReference type="ChEBI" id="CHEBI:43474"/>
        <dbReference type="ChEBI" id="CHEBI:57783"/>
        <dbReference type="ChEBI" id="CHEBI:57936"/>
        <dbReference type="ChEBI" id="CHEBI:58349"/>
        <dbReference type="EC" id="1.2.1.38"/>
    </reaction>
</comment>
<organism evidence="7">
    <name type="scientific">uncultured Truepera sp</name>
    <dbReference type="NCBI Taxonomy" id="543023"/>
    <lineage>
        <taxon>Bacteria</taxon>
        <taxon>Thermotogati</taxon>
        <taxon>Deinococcota</taxon>
        <taxon>Deinococci</taxon>
        <taxon>Trueperales</taxon>
        <taxon>Trueperaceae</taxon>
        <taxon>Truepera</taxon>
        <taxon>environmental samples</taxon>
    </lineage>
</organism>
<comment type="pathway">
    <text evidence="5">Amino-acid biosynthesis; L-arginine biosynthesis; N(2)-acetyl-L-ornithine from L-glutamate: step 3/4.</text>
</comment>
<dbReference type="InterPro" id="IPR050085">
    <property type="entry name" value="AGPR"/>
</dbReference>
<feature type="active site" evidence="5">
    <location>
        <position position="150"/>
    </location>
</feature>
<dbReference type="Pfam" id="PF22698">
    <property type="entry name" value="Semialdhyde_dhC_1"/>
    <property type="match status" value="1"/>
</dbReference>
<evidence type="ECO:0000256" key="3">
    <source>
        <dbReference type="ARBA" id="ARBA00022857"/>
    </source>
</evidence>
<dbReference type="PANTHER" id="PTHR32338">
    <property type="entry name" value="N-ACETYL-GAMMA-GLUTAMYL-PHOSPHATE REDUCTASE, CHLOROPLASTIC-RELATED-RELATED"/>
    <property type="match status" value="1"/>
</dbReference>
<dbReference type="UniPathway" id="UPA00068">
    <property type="reaction ID" value="UER00108"/>
</dbReference>
<dbReference type="GO" id="GO:0005737">
    <property type="term" value="C:cytoplasm"/>
    <property type="evidence" value="ECO:0007669"/>
    <property type="project" value="UniProtKB-SubCell"/>
</dbReference>
<dbReference type="GO" id="GO:0006526">
    <property type="term" value="P:L-arginine biosynthetic process"/>
    <property type="evidence" value="ECO:0007669"/>
    <property type="project" value="UniProtKB-UniRule"/>
</dbReference>
<protein>
    <recommendedName>
        <fullName evidence="5">N-acetyl-gamma-glutamyl-phosphate reductase</fullName>
        <shortName evidence="5">AGPR</shortName>
        <ecNumber evidence="5">1.2.1.38</ecNumber>
    </recommendedName>
    <alternativeName>
        <fullName evidence="5">N-acetyl-glutamate semialdehyde dehydrogenase</fullName>
        <shortName evidence="5">NAGSA dehydrogenase</shortName>
    </alternativeName>
</protein>